<name>A0A1E7YL03_9PROT</name>
<reference evidence="3 4" key="1">
    <citation type="submission" date="2016-06" db="EMBL/GenBank/DDBJ databases">
        <title>Gene turnover analysis identifies the evolutionary adaptation of the extremophile Acidithiobacillus caldus.</title>
        <authorList>
            <person name="Zhang X."/>
        </authorList>
    </citation>
    <scope>NUCLEOTIDE SEQUENCE [LARGE SCALE GENOMIC DNA]</scope>
    <source>
        <strain evidence="1 3">DX</strain>
        <strain evidence="2 4">S1</strain>
    </source>
</reference>
<evidence type="ECO:0000313" key="1">
    <source>
        <dbReference type="EMBL" id="OFC30464.1"/>
    </source>
</evidence>
<comment type="caution">
    <text evidence="1">The sequence shown here is derived from an EMBL/GenBank/DDBJ whole genome shotgun (WGS) entry which is preliminary data.</text>
</comment>
<accession>A0A1E7YL03</accession>
<dbReference type="EMBL" id="LZYE01000333">
    <property type="protein sequence ID" value="OFC30464.1"/>
    <property type="molecule type" value="Genomic_DNA"/>
</dbReference>
<gene>
    <name evidence="1" type="ORF">BAE27_11740</name>
    <name evidence="2" type="ORF">BAE30_02610</name>
</gene>
<dbReference type="SUPFAM" id="SSF55718">
    <property type="entry name" value="SCP-like"/>
    <property type="match status" value="1"/>
</dbReference>
<dbReference type="Proteomes" id="UP000175616">
    <property type="component" value="Unassembled WGS sequence"/>
</dbReference>
<organism evidence="1 3">
    <name type="scientific">Acidithiobacillus caldus</name>
    <dbReference type="NCBI Taxonomy" id="33059"/>
    <lineage>
        <taxon>Bacteria</taxon>
        <taxon>Pseudomonadati</taxon>
        <taxon>Pseudomonadota</taxon>
        <taxon>Acidithiobacillia</taxon>
        <taxon>Acidithiobacillales</taxon>
        <taxon>Acidithiobacillaceae</taxon>
        <taxon>Acidithiobacillus</taxon>
    </lineage>
</organism>
<evidence type="ECO:0000313" key="2">
    <source>
        <dbReference type="EMBL" id="OFC62216.1"/>
    </source>
</evidence>
<protein>
    <submittedName>
        <fullName evidence="1">SCP-2 sterol transfer family protein</fullName>
    </submittedName>
</protein>
<evidence type="ECO:0000313" key="3">
    <source>
        <dbReference type="Proteomes" id="UP000175616"/>
    </source>
</evidence>
<sequence>MAELFSPAWMERFAAEWNREPDLAQALGQIDFASNIAYGFVEEEAPRGFLQVLKGQVASAGAYQGQALNWDIRASVDQWMKWISSPPGMTGLGMAFTTGKIRFKVGDYKSMLKDPRMATPFVKSFSVMARV</sequence>
<dbReference type="RefSeq" id="WP_064306322.1">
    <property type="nucleotide sequence ID" value="NZ_CP026328.2"/>
</dbReference>
<dbReference type="InterPro" id="IPR036527">
    <property type="entry name" value="SCP2_sterol-bd_dom_sf"/>
</dbReference>
<dbReference type="EMBL" id="LZYH01000272">
    <property type="protein sequence ID" value="OFC62216.1"/>
    <property type="molecule type" value="Genomic_DNA"/>
</dbReference>
<proteinExistence type="predicted"/>
<dbReference type="AlphaFoldDB" id="A0A1E7YL03"/>
<dbReference type="Proteomes" id="UP000175707">
    <property type="component" value="Unassembled WGS sequence"/>
</dbReference>
<dbReference type="PATRIC" id="fig|33059.14.peg.1058"/>
<dbReference type="Gene3D" id="3.30.1050.10">
    <property type="entry name" value="SCP2 sterol-binding domain"/>
    <property type="match status" value="1"/>
</dbReference>
<evidence type="ECO:0000313" key="4">
    <source>
        <dbReference type="Proteomes" id="UP000175707"/>
    </source>
</evidence>